<dbReference type="AlphaFoldDB" id="A0A4V2WPI2"/>
<comment type="caution">
    <text evidence="1">The sequence shown here is derived from an EMBL/GenBank/DDBJ whole genome shotgun (WGS) entry which is preliminary data.</text>
</comment>
<dbReference type="InterPro" id="IPR010368">
    <property type="entry name" value="Com_YlbF"/>
</dbReference>
<protein>
    <submittedName>
        <fullName evidence="1">YlbF family regulator</fullName>
    </submittedName>
</protein>
<dbReference type="Gene3D" id="1.20.1500.10">
    <property type="entry name" value="YheA/YmcA-like"/>
    <property type="match status" value="1"/>
</dbReference>
<sequence length="144" mass="16147">MSMEEAAALDMSSILLHAYDLGDMINTSAELADYLYWKQAVDNDAEAQELIKLFAKAKERFEECERFGHFHPNYHEGLQHVQEVQNLMDNNKAVLRFKTAEDRLDELLYSISETIAHSVSDTIKVPGNKMLTAKGCSGGCKSCG</sequence>
<dbReference type="OrthoDB" id="2157513at2"/>
<evidence type="ECO:0000313" key="2">
    <source>
        <dbReference type="Proteomes" id="UP000295418"/>
    </source>
</evidence>
<dbReference type="InterPro" id="IPR052767">
    <property type="entry name" value="Bact_com_dev_regulator"/>
</dbReference>
<keyword evidence="2" id="KW-1185">Reference proteome</keyword>
<evidence type="ECO:0000313" key="1">
    <source>
        <dbReference type="EMBL" id="TCZ79442.1"/>
    </source>
</evidence>
<dbReference type="RefSeq" id="WP_132417100.1">
    <property type="nucleotide sequence ID" value="NZ_SKFG01000003.1"/>
</dbReference>
<dbReference type="PANTHER" id="PTHR38448">
    <property type="entry name" value="REGULATORY PROTEIN YLBF-RELATED"/>
    <property type="match status" value="1"/>
</dbReference>
<proteinExistence type="predicted"/>
<organism evidence="1 2">
    <name type="scientific">Paenibacillus albiflavus</name>
    <dbReference type="NCBI Taxonomy" id="2545760"/>
    <lineage>
        <taxon>Bacteria</taxon>
        <taxon>Bacillati</taxon>
        <taxon>Bacillota</taxon>
        <taxon>Bacilli</taxon>
        <taxon>Bacillales</taxon>
        <taxon>Paenibacillaceae</taxon>
        <taxon>Paenibacillus</taxon>
    </lineage>
</organism>
<accession>A0A4V2WPI2</accession>
<dbReference type="InterPro" id="IPR023378">
    <property type="entry name" value="YheA/YmcA-like_dom_sf"/>
</dbReference>
<gene>
    <name evidence="1" type="ORF">E0485_06170</name>
</gene>
<dbReference type="Pfam" id="PF06133">
    <property type="entry name" value="Com_YlbF"/>
    <property type="match status" value="1"/>
</dbReference>
<name>A0A4V2WPI2_9BACL</name>
<dbReference type="PANTHER" id="PTHR38448:SF2">
    <property type="entry name" value="REGULATORY PROTEIN YLBF"/>
    <property type="match status" value="1"/>
</dbReference>
<dbReference type="EMBL" id="SKFG01000003">
    <property type="protein sequence ID" value="TCZ79442.1"/>
    <property type="molecule type" value="Genomic_DNA"/>
</dbReference>
<dbReference type="Proteomes" id="UP000295418">
    <property type="component" value="Unassembled WGS sequence"/>
</dbReference>
<dbReference type="SUPFAM" id="SSF158622">
    <property type="entry name" value="YheA/YmcA-like"/>
    <property type="match status" value="1"/>
</dbReference>
<reference evidence="1 2" key="1">
    <citation type="submission" date="2019-03" db="EMBL/GenBank/DDBJ databases">
        <authorList>
            <person name="Kim M.K.M."/>
        </authorList>
    </citation>
    <scope>NUCLEOTIDE SEQUENCE [LARGE SCALE GENOMIC DNA]</scope>
    <source>
        <strain evidence="1 2">18JY21-1</strain>
    </source>
</reference>